<evidence type="ECO:0000313" key="3">
    <source>
        <dbReference type="Proteomes" id="UP001209878"/>
    </source>
</evidence>
<dbReference type="EMBL" id="JAODUO010000795">
    <property type="protein sequence ID" value="KAK2174542.1"/>
    <property type="molecule type" value="Genomic_DNA"/>
</dbReference>
<accession>A0AAD9KNP5</accession>
<proteinExistence type="predicted"/>
<keyword evidence="3" id="KW-1185">Reference proteome</keyword>
<feature type="region of interest" description="Disordered" evidence="1">
    <location>
        <begin position="1"/>
        <end position="25"/>
    </location>
</feature>
<reference evidence="2" key="1">
    <citation type="journal article" date="2023" name="Mol. Biol. Evol.">
        <title>Third-Generation Sequencing Reveals the Adaptive Role of the Epigenome in Three Deep-Sea Polychaetes.</title>
        <authorList>
            <person name="Perez M."/>
            <person name="Aroh O."/>
            <person name="Sun Y."/>
            <person name="Lan Y."/>
            <person name="Juniper S.K."/>
            <person name="Young C.R."/>
            <person name="Angers B."/>
            <person name="Qian P.Y."/>
        </authorList>
    </citation>
    <scope>NUCLEOTIDE SEQUENCE</scope>
    <source>
        <strain evidence="2">R07B-5</strain>
    </source>
</reference>
<gene>
    <name evidence="2" type="ORF">NP493_795g01037</name>
</gene>
<dbReference type="Proteomes" id="UP001209878">
    <property type="component" value="Unassembled WGS sequence"/>
</dbReference>
<sequence>MTNNLLDINPNQYLKPGHSQTRCNHPHKYRQNIHLTQVQLLSPNNSHVEQTSI</sequence>
<dbReference type="AlphaFoldDB" id="A0AAD9KNP5"/>
<evidence type="ECO:0000313" key="2">
    <source>
        <dbReference type="EMBL" id="KAK2174542.1"/>
    </source>
</evidence>
<evidence type="ECO:0000256" key="1">
    <source>
        <dbReference type="SAM" id="MobiDB-lite"/>
    </source>
</evidence>
<name>A0AAD9KNP5_RIDPI</name>
<comment type="caution">
    <text evidence="2">The sequence shown here is derived from an EMBL/GenBank/DDBJ whole genome shotgun (WGS) entry which is preliminary data.</text>
</comment>
<organism evidence="2 3">
    <name type="scientific">Ridgeia piscesae</name>
    <name type="common">Tubeworm</name>
    <dbReference type="NCBI Taxonomy" id="27915"/>
    <lineage>
        <taxon>Eukaryota</taxon>
        <taxon>Metazoa</taxon>
        <taxon>Spiralia</taxon>
        <taxon>Lophotrochozoa</taxon>
        <taxon>Annelida</taxon>
        <taxon>Polychaeta</taxon>
        <taxon>Sedentaria</taxon>
        <taxon>Canalipalpata</taxon>
        <taxon>Sabellida</taxon>
        <taxon>Siboglinidae</taxon>
        <taxon>Ridgeia</taxon>
    </lineage>
</organism>
<feature type="compositionally biased region" description="Polar residues" evidence="1">
    <location>
        <begin position="1"/>
        <end position="23"/>
    </location>
</feature>
<protein>
    <submittedName>
        <fullName evidence="2">Uncharacterized protein</fullName>
    </submittedName>
</protein>